<evidence type="ECO:0000313" key="5">
    <source>
        <dbReference type="Proteomes" id="UP000256977"/>
    </source>
</evidence>
<organism evidence="4 5">
    <name type="scientific">Cohnella phaseoli</name>
    <dbReference type="NCBI Taxonomy" id="456490"/>
    <lineage>
        <taxon>Bacteria</taxon>
        <taxon>Bacillati</taxon>
        <taxon>Bacillota</taxon>
        <taxon>Bacilli</taxon>
        <taxon>Bacillales</taxon>
        <taxon>Paenibacillaceae</taxon>
        <taxon>Cohnella</taxon>
    </lineage>
</organism>
<dbReference type="PROSITE" id="PS00383">
    <property type="entry name" value="TYR_PHOSPHATASE_1"/>
    <property type="match status" value="1"/>
</dbReference>
<name>A0A3D9JRC8_9BACL</name>
<dbReference type="Proteomes" id="UP000256977">
    <property type="component" value="Unassembled WGS sequence"/>
</dbReference>
<proteinExistence type="predicted"/>
<dbReference type="InterPro" id="IPR016130">
    <property type="entry name" value="Tyr_Pase_AS"/>
</dbReference>
<sequence length="147" mass="15691">MSSEKNYHALIPDKIFMGAAADVESMVINEGIDVIVDLRGEATECAYPAANAKWIQIPLADNSAVPQEKAFEQAIQAVTEAYQQNKKVAFHCGGGKGRTGTVAAGTLLALGLSDTLDEAEAKAKSIRSVIDIKPSQRESLNKLYPGK</sequence>
<dbReference type="Gene3D" id="3.90.190.10">
    <property type="entry name" value="Protein tyrosine phosphatase superfamily"/>
    <property type="match status" value="1"/>
</dbReference>
<dbReference type="EC" id="3.1.3.48" evidence="1"/>
<dbReference type="Pfam" id="PF22785">
    <property type="entry name" value="Tc-R-P"/>
    <property type="match status" value="1"/>
</dbReference>
<accession>A0A3D9JRC8</accession>
<dbReference type="InterPro" id="IPR000387">
    <property type="entry name" value="Tyr_Pase_dom"/>
</dbReference>
<dbReference type="PROSITE" id="PS50206">
    <property type="entry name" value="RHODANESE_3"/>
    <property type="match status" value="1"/>
</dbReference>
<keyword evidence="5" id="KW-1185">Reference proteome</keyword>
<dbReference type="PROSITE" id="PS50056">
    <property type="entry name" value="TYR_PHOSPHATASE_2"/>
    <property type="match status" value="1"/>
</dbReference>
<feature type="domain" description="Tyrosine specific protein phosphatases" evidence="2">
    <location>
        <begin position="69"/>
        <end position="138"/>
    </location>
</feature>
<evidence type="ECO:0000259" key="3">
    <source>
        <dbReference type="PROSITE" id="PS50206"/>
    </source>
</evidence>
<dbReference type="RefSeq" id="WP_116061801.1">
    <property type="nucleotide sequence ID" value="NZ_QRDZ01000013.1"/>
</dbReference>
<evidence type="ECO:0000256" key="1">
    <source>
        <dbReference type="ARBA" id="ARBA00013064"/>
    </source>
</evidence>
<comment type="caution">
    <text evidence="4">The sequence shown here is derived from an EMBL/GenBank/DDBJ whole genome shotgun (WGS) entry which is preliminary data.</text>
</comment>
<evidence type="ECO:0000259" key="2">
    <source>
        <dbReference type="PROSITE" id="PS50056"/>
    </source>
</evidence>
<protein>
    <recommendedName>
        <fullName evidence="1">protein-tyrosine-phosphatase</fullName>
        <ecNumber evidence="1">3.1.3.48</ecNumber>
    </recommendedName>
</protein>
<dbReference type="PANTHER" id="PTHR47216">
    <property type="match status" value="1"/>
</dbReference>
<dbReference type="SUPFAM" id="SSF52799">
    <property type="entry name" value="(Phosphotyrosine protein) phosphatases II"/>
    <property type="match status" value="1"/>
</dbReference>
<dbReference type="PANTHER" id="PTHR47216:SF4">
    <property type="entry name" value="OS01G0859400 PROTEIN"/>
    <property type="match status" value="1"/>
</dbReference>
<evidence type="ECO:0000313" key="4">
    <source>
        <dbReference type="EMBL" id="RED75996.1"/>
    </source>
</evidence>
<dbReference type="EMBL" id="QRDZ01000013">
    <property type="protein sequence ID" value="RED75996.1"/>
    <property type="molecule type" value="Genomic_DNA"/>
</dbReference>
<reference evidence="4 5" key="1">
    <citation type="submission" date="2018-07" db="EMBL/GenBank/DDBJ databases">
        <title>Genomic Encyclopedia of Type Strains, Phase III (KMG-III): the genomes of soil and plant-associated and newly described type strains.</title>
        <authorList>
            <person name="Whitman W."/>
        </authorList>
    </citation>
    <scope>NUCLEOTIDE SEQUENCE [LARGE SCALE GENOMIC DNA]</scope>
    <source>
        <strain evidence="4 5">CECT 7287</strain>
    </source>
</reference>
<dbReference type="AlphaFoldDB" id="A0A3D9JRC8"/>
<dbReference type="OrthoDB" id="2081133at2"/>
<dbReference type="InterPro" id="IPR001763">
    <property type="entry name" value="Rhodanese-like_dom"/>
</dbReference>
<dbReference type="GO" id="GO:0004725">
    <property type="term" value="F:protein tyrosine phosphatase activity"/>
    <property type="evidence" value="ECO:0007669"/>
    <property type="project" value="UniProtKB-EC"/>
</dbReference>
<gene>
    <name evidence="4" type="ORF">DFP98_11356</name>
</gene>
<feature type="domain" description="Rhodanese" evidence="3">
    <location>
        <begin position="34"/>
        <end position="114"/>
    </location>
</feature>
<dbReference type="InterPro" id="IPR029021">
    <property type="entry name" value="Prot-tyrosine_phosphatase-like"/>
</dbReference>